<evidence type="ECO:0000313" key="2">
    <source>
        <dbReference type="EMBL" id="KAJ3053489.1"/>
    </source>
</evidence>
<dbReference type="AlphaFoldDB" id="A0AAD5SF19"/>
<evidence type="ECO:0000256" key="1">
    <source>
        <dbReference type="SAM" id="MobiDB-lite"/>
    </source>
</evidence>
<keyword evidence="3" id="KW-1185">Reference proteome</keyword>
<dbReference type="EMBL" id="JADGJD010000203">
    <property type="protein sequence ID" value="KAJ3053489.1"/>
    <property type="molecule type" value="Genomic_DNA"/>
</dbReference>
<feature type="compositionally biased region" description="Basic and acidic residues" evidence="1">
    <location>
        <begin position="1"/>
        <end position="17"/>
    </location>
</feature>
<evidence type="ECO:0000313" key="3">
    <source>
        <dbReference type="Proteomes" id="UP001212841"/>
    </source>
</evidence>
<name>A0AAD5SF19_9FUNG</name>
<proteinExistence type="predicted"/>
<organism evidence="2 3">
    <name type="scientific">Rhizophlyctis rosea</name>
    <dbReference type="NCBI Taxonomy" id="64517"/>
    <lineage>
        <taxon>Eukaryota</taxon>
        <taxon>Fungi</taxon>
        <taxon>Fungi incertae sedis</taxon>
        <taxon>Chytridiomycota</taxon>
        <taxon>Chytridiomycota incertae sedis</taxon>
        <taxon>Chytridiomycetes</taxon>
        <taxon>Rhizophlyctidales</taxon>
        <taxon>Rhizophlyctidaceae</taxon>
        <taxon>Rhizophlyctis</taxon>
    </lineage>
</organism>
<gene>
    <name evidence="2" type="ORF">HK097_004167</name>
</gene>
<dbReference type="Proteomes" id="UP001212841">
    <property type="component" value="Unassembled WGS sequence"/>
</dbReference>
<comment type="caution">
    <text evidence="2">The sequence shown here is derived from an EMBL/GenBank/DDBJ whole genome shotgun (WGS) entry which is preliminary data.</text>
</comment>
<sequence>MARTAGAEKKKQEEKARQNGRNASQTTNTDGTRYALLEYLFHLFAARKQSPYFKTPSSSQVFLQKAKKDVQNRMPEALFPPSKLIGPSFTTCPSTSAASATPQPAVAVFSVPAPTRRASTQETARSEMVVRLWEDMKKNGIPPRRKGYQNPFERTPERVAQIAALKERVHNAHFSPPVRKMLKSMKTMYEEYMRDKMPPPGDKDALKNPSGEQLHDFTLHLLEAKTEDARAKYTCEDVQRMMGMVARECMSYSITRSLVWITNVDDTIHQYKQAHPGQSRLPCGTRSFSFEQYLKLMQAVDECVLGSGGQKWIGVDVLQALATKILALILHNNLRASELFNTKQAEYLSMRCTRTIKLKYIAFEIKPIPSDRIPPRQLKDRQNDFGMYIGGSIAVPEPEYTTYGPSKTPGRSRLDMPFDQSHQNSLGAALFVWMFVRGAFHLNSWSEIIESGNFALAPGAEEWNLICPTANGQLEDEDLESSDFYKNALDVFNYRANISDTDLCFSAIRRDAVQDTAQFFGKQHAQHLRGAGFGTAMSNFCKTTPDHDIIAHARKRRHDFEEQRRISTLEKLRNTPPAWTQHGFGRLITREEQEMEKPLPPFVDLTSYLR</sequence>
<reference evidence="2" key="1">
    <citation type="submission" date="2020-05" db="EMBL/GenBank/DDBJ databases">
        <title>Phylogenomic resolution of chytrid fungi.</title>
        <authorList>
            <person name="Stajich J.E."/>
            <person name="Amses K."/>
            <person name="Simmons R."/>
            <person name="Seto K."/>
            <person name="Myers J."/>
            <person name="Bonds A."/>
            <person name="Quandt C.A."/>
            <person name="Barry K."/>
            <person name="Liu P."/>
            <person name="Grigoriev I."/>
            <person name="Longcore J.E."/>
            <person name="James T.Y."/>
        </authorList>
    </citation>
    <scope>NUCLEOTIDE SEQUENCE</scope>
    <source>
        <strain evidence="2">JEL0318</strain>
    </source>
</reference>
<feature type="region of interest" description="Disordered" evidence="1">
    <location>
        <begin position="1"/>
        <end position="29"/>
    </location>
</feature>
<accession>A0AAD5SF19</accession>
<feature type="compositionally biased region" description="Polar residues" evidence="1">
    <location>
        <begin position="19"/>
        <end position="29"/>
    </location>
</feature>
<protein>
    <submittedName>
        <fullName evidence="2">Uncharacterized protein</fullName>
    </submittedName>
</protein>